<comment type="caution">
    <text evidence="18">The sequence shown here is derived from an EMBL/GenBank/DDBJ whole genome shotgun (WGS) entry which is preliminary data.</text>
</comment>
<dbReference type="InterPro" id="IPR012910">
    <property type="entry name" value="Plug_dom"/>
</dbReference>
<feature type="chain" id="PRO_5014834045" evidence="15">
    <location>
        <begin position="27"/>
        <end position="782"/>
    </location>
</feature>
<keyword evidence="2 12" id="KW-0813">Transport</keyword>
<dbReference type="InterPro" id="IPR010917">
    <property type="entry name" value="TonB_rcpt_CS"/>
</dbReference>
<feature type="domain" description="TonB-dependent receptor plug" evidence="17">
    <location>
        <begin position="42"/>
        <end position="149"/>
    </location>
</feature>
<evidence type="ECO:0000256" key="13">
    <source>
        <dbReference type="PROSITE-ProRule" id="PRU10144"/>
    </source>
</evidence>
<keyword evidence="3 12" id="KW-1134">Transmembrane beta strand</keyword>
<keyword evidence="7" id="KW-0408">Iron</keyword>
<evidence type="ECO:0000256" key="3">
    <source>
        <dbReference type="ARBA" id="ARBA00022452"/>
    </source>
</evidence>
<evidence type="ECO:0000256" key="9">
    <source>
        <dbReference type="ARBA" id="ARBA00023077"/>
    </source>
</evidence>
<protein>
    <submittedName>
        <fullName evidence="18">TonB-dependent receptor</fullName>
    </submittedName>
</protein>
<evidence type="ECO:0000259" key="16">
    <source>
        <dbReference type="Pfam" id="PF00593"/>
    </source>
</evidence>
<keyword evidence="9 14" id="KW-0798">TonB box</keyword>
<dbReference type="PANTHER" id="PTHR32552">
    <property type="entry name" value="FERRICHROME IRON RECEPTOR-RELATED"/>
    <property type="match status" value="1"/>
</dbReference>
<evidence type="ECO:0000256" key="7">
    <source>
        <dbReference type="ARBA" id="ARBA00023004"/>
    </source>
</evidence>
<dbReference type="PROSITE" id="PS01156">
    <property type="entry name" value="TONB_DEPENDENT_REC_2"/>
    <property type="match status" value="1"/>
</dbReference>
<dbReference type="InterPro" id="IPR036942">
    <property type="entry name" value="Beta-barrel_TonB_sf"/>
</dbReference>
<dbReference type="Pfam" id="PF00593">
    <property type="entry name" value="TonB_dep_Rec_b-barrel"/>
    <property type="match status" value="1"/>
</dbReference>
<dbReference type="OrthoDB" id="127311at2"/>
<evidence type="ECO:0000256" key="8">
    <source>
        <dbReference type="ARBA" id="ARBA00023065"/>
    </source>
</evidence>
<dbReference type="PANTHER" id="PTHR32552:SF81">
    <property type="entry name" value="TONB-DEPENDENT OUTER MEMBRANE RECEPTOR"/>
    <property type="match status" value="1"/>
</dbReference>
<dbReference type="Proteomes" id="UP000235005">
    <property type="component" value="Unassembled WGS sequence"/>
</dbReference>
<dbReference type="GO" id="GO:0009279">
    <property type="term" value="C:cell outer membrane"/>
    <property type="evidence" value="ECO:0007669"/>
    <property type="project" value="UniProtKB-SubCell"/>
</dbReference>
<evidence type="ECO:0000259" key="17">
    <source>
        <dbReference type="Pfam" id="PF07715"/>
    </source>
</evidence>
<keyword evidence="6 15" id="KW-0732">Signal</keyword>
<evidence type="ECO:0000256" key="15">
    <source>
        <dbReference type="SAM" id="SignalP"/>
    </source>
</evidence>
<feature type="short sequence motif" description="TonB C-terminal box" evidence="13">
    <location>
        <begin position="765"/>
        <end position="782"/>
    </location>
</feature>
<feature type="signal peptide" evidence="15">
    <location>
        <begin position="1"/>
        <end position="26"/>
    </location>
</feature>
<sequence>MQKQFRNSLMSVAVLAALGVSDYAAAQLEEVVVTARKRAESMQDVPMAISAFSAQQLQDAQIDGMEDLERMTPNVTLTETSGLQAGSIAVFIRGIGNDPGFAQGVGIYVDDVYMNRTAGALLEVYDVERIEVLKGPQGHLYGRNTIGGAIKYVSREPSEEVMGGVELKTGEFDLMQLKANISGPIIGDTLLGSFGALYRERDGIQENTLDGEEFWDQDVASYRGSLIWNATDSLRIKLAGDYFKDDSTPRIPNRSGVNTAFMGQLDFFTNGANFFLAPGTGLLQSPNDAGLPSDPDEVSTDQGALLDEYEIEATTVAVTIDWDINDQWSFKSITAQRNVDHIQPFDFDGSEQNFINTINDREFEDFSQEFQVNYSGDSFEVVAGAYYLDGDTSAPGVTTQTPRLLGTTLQFKDTFVDEREIQSTSVYANVDWSISESWQLSFGGRYTKDEREERQQATVDQTLYALALGNTPFGVVPLAIAPGQGDNAAASPNFVAWATPFTDAIDISFPEPTNAKDDWTEFSPSARLTWFATDDMMVYAGFSNGFKSGGFQRQSGKSTAFDPETVDSYTLGIKSTWLDGTLRANGEVFLNDYQDKQLATIGLVEGNLEEFVDNVGELETSGVELELIWLPALEGLTVGLNVGYLDVDVKAFDSEEGDRADTTAIGFSPDWTVAARVNYDFDLSDWGTMMIGTDVAYRTDSYTNSPIDLTNEAAAEAQIQEEHAIWNAIAAFRSADGHWRVAVEGKNLEDKRVVTNTFDLTLFQTAGYNMPRTWAVSVGYEF</sequence>
<evidence type="ECO:0000256" key="6">
    <source>
        <dbReference type="ARBA" id="ARBA00022729"/>
    </source>
</evidence>
<evidence type="ECO:0000256" key="12">
    <source>
        <dbReference type="PROSITE-ProRule" id="PRU01360"/>
    </source>
</evidence>
<feature type="domain" description="TonB-dependent receptor-like beta-barrel" evidence="16">
    <location>
        <begin position="266"/>
        <end position="748"/>
    </location>
</feature>
<dbReference type="PROSITE" id="PS52016">
    <property type="entry name" value="TONB_DEPENDENT_REC_3"/>
    <property type="match status" value="1"/>
</dbReference>
<dbReference type="Pfam" id="PF07715">
    <property type="entry name" value="Plug"/>
    <property type="match status" value="1"/>
</dbReference>
<keyword evidence="19" id="KW-1185">Reference proteome</keyword>
<evidence type="ECO:0000256" key="2">
    <source>
        <dbReference type="ARBA" id="ARBA00022448"/>
    </source>
</evidence>
<dbReference type="InterPro" id="IPR000531">
    <property type="entry name" value="Beta-barrel_TonB"/>
</dbReference>
<dbReference type="SUPFAM" id="SSF56935">
    <property type="entry name" value="Porins"/>
    <property type="match status" value="1"/>
</dbReference>
<proteinExistence type="inferred from homology"/>
<evidence type="ECO:0000256" key="1">
    <source>
        <dbReference type="ARBA" id="ARBA00004571"/>
    </source>
</evidence>
<evidence type="ECO:0000313" key="19">
    <source>
        <dbReference type="Proteomes" id="UP000235005"/>
    </source>
</evidence>
<dbReference type="GO" id="GO:0006826">
    <property type="term" value="P:iron ion transport"/>
    <property type="evidence" value="ECO:0007669"/>
    <property type="project" value="UniProtKB-KW"/>
</dbReference>
<dbReference type="Gene3D" id="2.40.170.20">
    <property type="entry name" value="TonB-dependent receptor, beta-barrel domain"/>
    <property type="match status" value="1"/>
</dbReference>
<keyword evidence="18" id="KW-0675">Receptor</keyword>
<keyword evidence="11 12" id="KW-0998">Cell outer membrane</keyword>
<accession>A0A2N5X2S8</accession>
<evidence type="ECO:0000313" key="18">
    <source>
        <dbReference type="EMBL" id="PLW68793.1"/>
    </source>
</evidence>
<keyword evidence="8" id="KW-0406">Ion transport</keyword>
<evidence type="ECO:0000256" key="14">
    <source>
        <dbReference type="RuleBase" id="RU003357"/>
    </source>
</evidence>
<organism evidence="18 19">
    <name type="scientific">Pseudohalioglobus lutimaris</name>
    <dbReference type="NCBI Taxonomy" id="1737061"/>
    <lineage>
        <taxon>Bacteria</taxon>
        <taxon>Pseudomonadati</taxon>
        <taxon>Pseudomonadota</taxon>
        <taxon>Gammaproteobacteria</taxon>
        <taxon>Cellvibrionales</taxon>
        <taxon>Halieaceae</taxon>
        <taxon>Pseudohalioglobus</taxon>
    </lineage>
</organism>
<name>A0A2N5X2S8_9GAMM</name>
<evidence type="ECO:0000256" key="5">
    <source>
        <dbReference type="ARBA" id="ARBA00022692"/>
    </source>
</evidence>
<dbReference type="InterPro" id="IPR039426">
    <property type="entry name" value="TonB-dep_rcpt-like"/>
</dbReference>
<comment type="subcellular location">
    <subcellularLocation>
        <location evidence="1 12">Cell outer membrane</location>
        <topology evidence="1 12">Multi-pass membrane protein</topology>
    </subcellularLocation>
</comment>
<comment type="similarity">
    <text evidence="12 14">Belongs to the TonB-dependent receptor family.</text>
</comment>
<keyword evidence="4" id="KW-0410">Iron transport</keyword>
<dbReference type="EMBL" id="PKUS01000011">
    <property type="protein sequence ID" value="PLW68793.1"/>
    <property type="molecule type" value="Genomic_DNA"/>
</dbReference>
<evidence type="ECO:0000256" key="11">
    <source>
        <dbReference type="ARBA" id="ARBA00023237"/>
    </source>
</evidence>
<keyword evidence="10 12" id="KW-0472">Membrane</keyword>
<reference evidence="18 19" key="1">
    <citation type="submission" date="2018-01" db="EMBL/GenBank/DDBJ databases">
        <title>The draft genome sequence of Halioglobus lutimaris HF004.</title>
        <authorList>
            <person name="Du Z.-J."/>
            <person name="Shi M.-J."/>
        </authorList>
    </citation>
    <scope>NUCLEOTIDE SEQUENCE [LARGE SCALE GENOMIC DNA]</scope>
    <source>
        <strain evidence="18 19">HF004</strain>
    </source>
</reference>
<gene>
    <name evidence="18" type="ORF">C0039_11005</name>
</gene>
<keyword evidence="5 12" id="KW-0812">Transmembrane</keyword>
<dbReference type="AlphaFoldDB" id="A0A2N5X2S8"/>
<evidence type="ECO:0000256" key="10">
    <source>
        <dbReference type="ARBA" id="ARBA00023136"/>
    </source>
</evidence>
<evidence type="ECO:0000256" key="4">
    <source>
        <dbReference type="ARBA" id="ARBA00022496"/>
    </source>
</evidence>